<dbReference type="HOGENOM" id="CLU_1065181_0_0_7"/>
<accession>A9GVA9</accession>
<proteinExistence type="predicted"/>
<reference evidence="2 3" key="1">
    <citation type="journal article" date="2007" name="Nat. Biotechnol.">
        <title>Complete genome sequence of the myxobacterium Sorangium cellulosum.</title>
        <authorList>
            <person name="Schneiker S."/>
            <person name="Perlova O."/>
            <person name="Kaiser O."/>
            <person name="Gerth K."/>
            <person name="Alici A."/>
            <person name="Altmeyer M.O."/>
            <person name="Bartels D."/>
            <person name="Bekel T."/>
            <person name="Beyer S."/>
            <person name="Bode E."/>
            <person name="Bode H.B."/>
            <person name="Bolten C.J."/>
            <person name="Choudhuri J.V."/>
            <person name="Doss S."/>
            <person name="Elnakady Y.A."/>
            <person name="Frank B."/>
            <person name="Gaigalat L."/>
            <person name="Goesmann A."/>
            <person name="Groeger C."/>
            <person name="Gross F."/>
            <person name="Jelsbak L."/>
            <person name="Jelsbak L."/>
            <person name="Kalinowski J."/>
            <person name="Kegler C."/>
            <person name="Knauber T."/>
            <person name="Konietzny S."/>
            <person name="Kopp M."/>
            <person name="Krause L."/>
            <person name="Krug D."/>
            <person name="Linke B."/>
            <person name="Mahmud T."/>
            <person name="Martinez-Arias R."/>
            <person name="McHardy A.C."/>
            <person name="Merai M."/>
            <person name="Meyer F."/>
            <person name="Mormann S."/>
            <person name="Munoz-Dorado J."/>
            <person name="Perez J."/>
            <person name="Pradella S."/>
            <person name="Rachid S."/>
            <person name="Raddatz G."/>
            <person name="Rosenau F."/>
            <person name="Rueckert C."/>
            <person name="Sasse F."/>
            <person name="Scharfe M."/>
            <person name="Schuster S.C."/>
            <person name="Suen G."/>
            <person name="Treuner-Lange A."/>
            <person name="Velicer G.J."/>
            <person name="Vorholter F.-J."/>
            <person name="Weissman K.J."/>
            <person name="Welch R.D."/>
            <person name="Wenzel S.C."/>
            <person name="Whitworth D.E."/>
            <person name="Wilhelm S."/>
            <person name="Wittmann C."/>
            <person name="Bloecker H."/>
            <person name="Puehler A."/>
            <person name="Mueller R."/>
        </authorList>
    </citation>
    <scope>NUCLEOTIDE SEQUENCE [LARGE SCALE GENOMIC DNA]</scope>
    <source>
        <strain evidence="3">So ce56</strain>
    </source>
</reference>
<dbReference type="AlphaFoldDB" id="A9GVA9"/>
<organism evidence="2 3">
    <name type="scientific">Sorangium cellulosum (strain So ce56)</name>
    <name type="common">Polyangium cellulosum (strain So ce56)</name>
    <dbReference type="NCBI Taxonomy" id="448385"/>
    <lineage>
        <taxon>Bacteria</taxon>
        <taxon>Pseudomonadati</taxon>
        <taxon>Myxococcota</taxon>
        <taxon>Polyangia</taxon>
        <taxon>Polyangiales</taxon>
        <taxon>Polyangiaceae</taxon>
        <taxon>Sorangium</taxon>
    </lineage>
</organism>
<gene>
    <name evidence="2" type="ordered locus">sce0575</name>
</gene>
<name>A9GVA9_SORC5</name>
<feature type="compositionally biased region" description="Gly residues" evidence="1">
    <location>
        <begin position="65"/>
        <end position="75"/>
    </location>
</feature>
<feature type="region of interest" description="Disordered" evidence="1">
    <location>
        <begin position="65"/>
        <end position="116"/>
    </location>
</feature>
<evidence type="ECO:0000256" key="1">
    <source>
        <dbReference type="SAM" id="MobiDB-lite"/>
    </source>
</evidence>
<dbReference type="EMBL" id="AM746676">
    <property type="protein sequence ID" value="CAN90732.1"/>
    <property type="molecule type" value="Genomic_DNA"/>
</dbReference>
<feature type="compositionally biased region" description="Gly residues" evidence="1">
    <location>
        <begin position="93"/>
        <end position="116"/>
    </location>
</feature>
<dbReference type="KEGG" id="scl:sce0575"/>
<evidence type="ECO:0000313" key="2">
    <source>
        <dbReference type="EMBL" id="CAN90732.1"/>
    </source>
</evidence>
<feature type="compositionally biased region" description="Low complexity" evidence="1">
    <location>
        <begin position="76"/>
        <end position="92"/>
    </location>
</feature>
<sequence length="261" mass="26452">MNDATVSHVASWLPWTAVARADRMRAMHTPGRLLVVPAVLLTLAACANGTDDLLPGYYEEQAGGGGLGGDGGAGGEDLSVSSSSSSSVSVGSTGAGGVEGEGGDAGSNEGDGGAGGGGGAVVECDYAAPNTCTGAEDLGEISGDDGGDSVTLTERGTTSKWFKVYVVDKFNVPGSEVFKATLTSPPGMNFDLIVYPGELEVDAPDCFASGVRGQGTPESFTTTWNDRAGPDDHLWFAIEVRHVEGTACGSEATWTLTVKGY</sequence>
<evidence type="ECO:0000313" key="3">
    <source>
        <dbReference type="Proteomes" id="UP000002139"/>
    </source>
</evidence>
<keyword evidence="3" id="KW-1185">Reference proteome</keyword>
<dbReference type="Proteomes" id="UP000002139">
    <property type="component" value="Chromosome"/>
</dbReference>
<protein>
    <submittedName>
        <fullName evidence="2">Uncharacterized protein</fullName>
    </submittedName>
</protein>